<feature type="transmembrane region" description="Helical" evidence="1">
    <location>
        <begin position="345"/>
        <end position="368"/>
    </location>
</feature>
<feature type="transmembrane region" description="Helical" evidence="1">
    <location>
        <begin position="388"/>
        <end position="406"/>
    </location>
</feature>
<evidence type="ECO:0000256" key="1">
    <source>
        <dbReference type="SAM" id="Phobius"/>
    </source>
</evidence>
<reference evidence="2" key="2">
    <citation type="journal article" date="2021" name="PeerJ">
        <title>Extensive microbial diversity within the chicken gut microbiome revealed by metagenomics and culture.</title>
        <authorList>
            <person name="Gilroy R."/>
            <person name="Ravi A."/>
            <person name="Getino M."/>
            <person name="Pursley I."/>
            <person name="Horton D.L."/>
            <person name="Alikhan N.F."/>
            <person name="Baker D."/>
            <person name="Gharbi K."/>
            <person name="Hall N."/>
            <person name="Watson M."/>
            <person name="Adriaenssens E.M."/>
            <person name="Foster-Nyarko E."/>
            <person name="Jarju S."/>
            <person name="Secka A."/>
            <person name="Antonio M."/>
            <person name="Oren A."/>
            <person name="Chaudhuri R.R."/>
            <person name="La Ragione R."/>
            <person name="Hildebrand F."/>
            <person name="Pallen M.J."/>
        </authorList>
    </citation>
    <scope>NUCLEOTIDE SEQUENCE</scope>
    <source>
        <strain evidence="2">F6-4510</strain>
    </source>
</reference>
<feature type="transmembrane region" description="Helical" evidence="1">
    <location>
        <begin position="152"/>
        <end position="173"/>
    </location>
</feature>
<dbReference type="Pfam" id="PF07613">
    <property type="entry name" value="DUF1576"/>
    <property type="match status" value="2"/>
</dbReference>
<feature type="transmembrane region" description="Helical" evidence="1">
    <location>
        <begin position="50"/>
        <end position="75"/>
    </location>
</feature>
<feature type="transmembrane region" description="Helical" evidence="1">
    <location>
        <begin position="127"/>
        <end position="146"/>
    </location>
</feature>
<feature type="transmembrane region" description="Helical" evidence="1">
    <location>
        <begin position="224"/>
        <end position="241"/>
    </location>
</feature>
<name>A0A9D9DW09_9FIRM</name>
<accession>A0A9D9DW09</accession>
<evidence type="ECO:0000313" key="3">
    <source>
        <dbReference type="Proteomes" id="UP000823611"/>
    </source>
</evidence>
<feature type="transmembrane region" description="Helical" evidence="1">
    <location>
        <begin position="95"/>
        <end position="115"/>
    </location>
</feature>
<dbReference type="EMBL" id="JADIMX010000128">
    <property type="protein sequence ID" value="MBO8435009.1"/>
    <property type="molecule type" value="Genomic_DNA"/>
</dbReference>
<feature type="transmembrane region" description="Helical" evidence="1">
    <location>
        <begin position="185"/>
        <end position="204"/>
    </location>
</feature>
<evidence type="ECO:0000313" key="2">
    <source>
        <dbReference type="EMBL" id="MBO8435009.1"/>
    </source>
</evidence>
<feature type="transmembrane region" description="Helical" evidence="1">
    <location>
        <begin position="12"/>
        <end position="29"/>
    </location>
</feature>
<keyword evidence="1" id="KW-0472">Membrane</keyword>
<organism evidence="2 3">
    <name type="scientific">Candidatus Fimicola merdigallinarum</name>
    <dbReference type="NCBI Taxonomy" id="2840819"/>
    <lineage>
        <taxon>Bacteria</taxon>
        <taxon>Bacillati</taxon>
        <taxon>Bacillota</taxon>
        <taxon>Clostridia</taxon>
        <taxon>Lachnospirales</taxon>
        <taxon>Lachnospiraceae</taxon>
        <taxon>Lachnospiraceae incertae sedis</taxon>
        <taxon>Candidatus Fimicola</taxon>
    </lineage>
</organism>
<proteinExistence type="predicted"/>
<reference evidence="2" key="1">
    <citation type="submission" date="2020-10" db="EMBL/GenBank/DDBJ databases">
        <authorList>
            <person name="Gilroy R."/>
        </authorList>
    </citation>
    <scope>NUCLEOTIDE SEQUENCE</scope>
    <source>
        <strain evidence="2">F6-4510</strain>
    </source>
</reference>
<dbReference type="AlphaFoldDB" id="A0A9D9DW09"/>
<keyword evidence="1" id="KW-0812">Transmembrane</keyword>
<dbReference type="InterPro" id="IPR011470">
    <property type="entry name" value="DUF1576"/>
</dbReference>
<comment type="caution">
    <text evidence="2">The sequence shown here is derived from an EMBL/GenBank/DDBJ whole genome shotgun (WGS) entry which is preliminary data.</text>
</comment>
<dbReference type="Proteomes" id="UP000823611">
    <property type="component" value="Unassembled WGS sequence"/>
</dbReference>
<sequence length="450" mass="48885">MNKNSNTGYRFAFVYAVFFVIVGFLLSSPRDIFDGFIKIILANDILITDYFYLVGIGPTLVNVGVVTLITVIIMYLNKVPLNGGGILTIGLMSGFSFFGKNVFNMWFIILGTYIFCITNKEKFSKYVVISLLSTALGPLISTTFFYNENITLYNAITSISCGIIIGFVMPLLAQHTDKLLHGLSLYNGGFAIGLLALILVPILKSYGYEFNTVSKWSVGHNFEIGSVIYLICILLIVYGFLSDRENAFTNYKNILKRSGSPTQDFTVLDGIPSVLINIGVNGIIATTYIIITGGDLNGPTIGGIITIMGFGAKGKHAKNIIPIMLGILIGGFTKEWGYNSPSAQLAGLFGTTLAPVAGTYGFLAGVFSGFVHSSVTLHAGLGYSGVNLYNNGFAGGIVSIVMFPILSRYLKPNVYSDPSPSMMMSEFKNIDDISKIEERLSKMEDELSNL</sequence>
<keyword evidence="1" id="KW-1133">Transmembrane helix</keyword>
<protein>
    <submittedName>
        <fullName evidence="2">DUF1576 domain-containing protein</fullName>
    </submittedName>
</protein>
<gene>
    <name evidence="2" type="ORF">IAC55_06795</name>
</gene>